<dbReference type="InterPro" id="IPR001638">
    <property type="entry name" value="Solute-binding_3/MltF_N"/>
</dbReference>
<dbReference type="SMART" id="SM00062">
    <property type="entry name" value="PBPb"/>
    <property type="match status" value="1"/>
</dbReference>
<dbReference type="Gene3D" id="3.40.190.10">
    <property type="entry name" value="Periplasmic binding protein-like II"/>
    <property type="match status" value="2"/>
</dbReference>
<accession>A0AAX2SC42</accession>
<dbReference type="PANTHER" id="PTHR35936:SF17">
    <property type="entry name" value="ARGININE-BINDING EXTRACELLULAR PROTEIN ARTP"/>
    <property type="match status" value="1"/>
</dbReference>
<gene>
    <name evidence="4" type="ORF">E4P33_11550</name>
</gene>
<dbReference type="AlphaFoldDB" id="A0AAX2SC42"/>
<dbReference type="PROSITE" id="PS51257">
    <property type="entry name" value="PROKAR_LIPOPROTEIN"/>
    <property type="match status" value="1"/>
</dbReference>
<protein>
    <submittedName>
        <fullName evidence="4">Amino acid ABC transporter substrate-binding protein</fullName>
    </submittedName>
</protein>
<feature type="chain" id="PRO_5043444064" evidence="2">
    <location>
        <begin position="23"/>
        <end position="256"/>
    </location>
</feature>
<keyword evidence="5" id="KW-1185">Reference proteome</keyword>
<sequence length="256" mass="27836">MPAPRRTASAVAAVCVATVVLAGCGSSPQDRAQQSPSPEAFRVCTNSPYAPFEFERDGETVGFDMSLGHEIARDMGRTLTVVQADFHTLESGEALNEGRCDAAISGMTITERRREVVDFSQPYFNDQIALLTTRGSGITSFSSVGTKTVGVQHATSGEKYARDKKLKVREFEDLDRMFSALQGGQVKAVSGNISTLSQEAKKRPELRLVQTVDTNENLGIAVKKGNTAVLDAVNRTLDRVTKDGTVDRLRQEWMGM</sequence>
<evidence type="ECO:0000259" key="3">
    <source>
        <dbReference type="SMART" id="SM00062"/>
    </source>
</evidence>
<reference evidence="4 5" key="1">
    <citation type="submission" date="2019-03" db="EMBL/GenBank/DDBJ databases">
        <title>Genome Sequencing and Assembly of Various Microbes Isolated from Alder Root Nodule.</title>
        <authorList>
            <person name="Swanson E."/>
            <person name="Sevigny J.L."/>
            <person name="Pesce C."/>
            <person name="Davis I."/>
            <person name="Kleiner V."/>
            <person name="Tisa L."/>
        </authorList>
    </citation>
    <scope>NUCLEOTIDE SEQUENCE [LARGE SCALE GENOMIC DNA]</scope>
    <source>
        <strain evidence="4 5">4R-31</strain>
    </source>
</reference>
<comment type="caution">
    <text evidence="4">The sequence shown here is derived from an EMBL/GenBank/DDBJ whole genome shotgun (WGS) entry which is preliminary data.</text>
</comment>
<organism evidence="4 5">
    <name type="scientific">Kocuria rhizophila</name>
    <dbReference type="NCBI Taxonomy" id="72000"/>
    <lineage>
        <taxon>Bacteria</taxon>
        <taxon>Bacillati</taxon>
        <taxon>Actinomycetota</taxon>
        <taxon>Actinomycetes</taxon>
        <taxon>Micrococcales</taxon>
        <taxon>Micrococcaceae</taxon>
        <taxon>Kocuria</taxon>
    </lineage>
</organism>
<name>A0AAX2SC42_KOCRH</name>
<dbReference type="Proteomes" id="UP000298017">
    <property type="component" value="Unassembled WGS sequence"/>
</dbReference>
<evidence type="ECO:0000256" key="1">
    <source>
        <dbReference type="ARBA" id="ARBA00022729"/>
    </source>
</evidence>
<evidence type="ECO:0000313" key="4">
    <source>
        <dbReference type="EMBL" id="TFH98847.1"/>
    </source>
</evidence>
<dbReference type="PANTHER" id="PTHR35936">
    <property type="entry name" value="MEMBRANE-BOUND LYTIC MUREIN TRANSGLYCOSYLASE F"/>
    <property type="match status" value="1"/>
</dbReference>
<keyword evidence="1 2" id="KW-0732">Signal</keyword>
<proteinExistence type="predicted"/>
<dbReference type="CDD" id="cd13530">
    <property type="entry name" value="PBP2_peptides_like"/>
    <property type="match status" value="1"/>
</dbReference>
<dbReference type="EMBL" id="SPNK01000019">
    <property type="protein sequence ID" value="TFH98847.1"/>
    <property type="molecule type" value="Genomic_DNA"/>
</dbReference>
<dbReference type="Pfam" id="PF00497">
    <property type="entry name" value="SBP_bac_3"/>
    <property type="match status" value="1"/>
</dbReference>
<evidence type="ECO:0000313" key="5">
    <source>
        <dbReference type="Proteomes" id="UP000298017"/>
    </source>
</evidence>
<dbReference type="SUPFAM" id="SSF53850">
    <property type="entry name" value="Periplasmic binding protein-like II"/>
    <property type="match status" value="1"/>
</dbReference>
<dbReference type="GeneID" id="93232676"/>
<feature type="domain" description="Solute-binding protein family 3/N-terminal" evidence="3">
    <location>
        <begin position="40"/>
        <end position="256"/>
    </location>
</feature>
<feature type="signal peptide" evidence="2">
    <location>
        <begin position="1"/>
        <end position="22"/>
    </location>
</feature>
<dbReference type="RefSeq" id="WP_102613096.1">
    <property type="nucleotide sequence ID" value="NZ_CABMOG010000001.1"/>
</dbReference>
<evidence type="ECO:0000256" key="2">
    <source>
        <dbReference type="SAM" id="SignalP"/>
    </source>
</evidence>